<comment type="caution">
    <text evidence="4">The sequence shown here is derived from an EMBL/GenBank/DDBJ whole genome shotgun (WGS) entry which is preliminary data.</text>
</comment>
<dbReference type="GO" id="GO:0003676">
    <property type="term" value="F:nucleic acid binding"/>
    <property type="evidence" value="ECO:0007669"/>
    <property type="project" value="InterPro"/>
</dbReference>
<sequence>MKEYDGFGGEIYVVEGEHDVPSVKDKLCGHPFVGIDFEWNEGESNPPVSLVQIATTRLAVLFRIDTESPVLHPVAKSILLDEKVTKIGVGMGSSDFKKVRETFGFAIPQEQTIDMLKEAEERGLEKPGLQGMCESIGYNIDKPGYLPRFYHWTAPELTRDQKLYAAGDAWFPILVAAKWGVINLDQEELAHMTSLVIKIPPLEDLGKRPSFLARLFGCMKA</sequence>
<keyword evidence="1" id="KW-0540">Nuclease</keyword>
<feature type="domain" description="3'-5' exonuclease" evidence="3">
    <location>
        <begin position="15"/>
        <end position="175"/>
    </location>
</feature>
<dbReference type="GO" id="GO:0006139">
    <property type="term" value="P:nucleobase-containing compound metabolic process"/>
    <property type="evidence" value="ECO:0007669"/>
    <property type="project" value="InterPro"/>
</dbReference>
<dbReference type="EMBL" id="JABANP010000074">
    <property type="protein sequence ID" value="KAF4691653.1"/>
    <property type="molecule type" value="Genomic_DNA"/>
</dbReference>
<evidence type="ECO:0000256" key="1">
    <source>
        <dbReference type="ARBA" id="ARBA00022722"/>
    </source>
</evidence>
<evidence type="ECO:0000313" key="5">
    <source>
        <dbReference type="Proteomes" id="UP000541610"/>
    </source>
</evidence>
<name>A0A7J6P672_PEROL</name>
<dbReference type="GO" id="GO:0008408">
    <property type="term" value="F:3'-5' exonuclease activity"/>
    <property type="evidence" value="ECO:0007669"/>
    <property type="project" value="InterPro"/>
</dbReference>
<accession>A0A7J6P672</accession>
<dbReference type="AlphaFoldDB" id="A0A7J6P672"/>
<dbReference type="OrthoDB" id="1920326at2759"/>
<dbReference type="Pfam" id="PF01612">
    <property type="entry name" value="DNA_pol_A_exo1"/>
    <property type="match status" value="1"/>
</dbReference>
<evidence type="ECO:0000256" key="2">
    <source>
        <dbReference type="ARBA" id="ARBA00022801"/>
    </source>
</evidence>
<dbReference type="SUPFAM" id="SSF53098">
    <property type="entry name" value="Ribonuclease H-like"/>
    <property type="match status" value="1"/>
</dbReference>
<dbReference type="PANTHER" id="PTHR13620">
    <property type="entry name" value="3-5 EXONUCLEASE"/>
    <property type="match status" value="1"/>
</dbReference>
<proteinExistence type="predicted"/>
<reference evidence="4 5" key="1">
    <citation type="submission" date="2020-04" db="EMBL/GenBank/DDBJ databases">
        <title>Perkinsus olseni comparative genomics.</title>
        <authorList>
            <person name="Bogema D.R."/>
        </authorList>
    </citation>
    <scope>NUCLEOTIDE SEQUENCE [LARGE SCALE GENOMIC DNA]</scope>
    <source>
        <strain evidence="4">00978-12</strain>
    </source>
</reference>
<keyword evidence="2" id="KW-0378">Hydrolase</keyword>
<evidence type="ECO:0000259" key="3">
    <source>
        <dbReference type="Pfam" id="PF01612"/>
    </source>
</evidence>
<dbReference type="InterPro" id="IPR051132">
    <property type="entry name" value="3-5_Exonuclease_domain"/>
</dbReference>
<gene>
    <name evidence="4" type="ORF">FOZ60_015114</name>
</gene>
<organism evidence="4 5">
    <name type="scientific">Perkinsus olseni</name>
    <name type="common">Perkinsus atlanticus</name>
    <dbReference type="NCBI Taxonomy" id="32597"/>
    <lineage>
        <taxon>Eukaryota</taxon>
        <taxon>Sar</taxon>
        <taxon>Alveolata</taxon>
        <taxon>Perkinsozoa</taxon>
        <taxon>Perkinsea</taxon>
        <taxon>Perkinsida</taxon>
        <taxon>Perkinsidae</taxon>
        <taxon>Perkinsus</taxon>
    </lineage>
</organism>
<protein>
    <recommendedName>
        <fullName evidence="3">3'-5' exonuclease domain-containing protein</fullName>
    </recommendedName>
</protein>
<dbReference type="InterPro" id="IPR002562">
    <property type="entry name" value="3'-5'_exonuclease_dom"/>
</dbReference>
<dbReference type="PANTHER" id="PTHR13620:SF104">
    <property type="entry name" value="EXONUCLEASE 3'-5' DOMAIN-CONTAINING PROTEIN 2"/>
    <property type="match status" value="1"/>
</dbReference>
<evidence type="ECO:0000313" key="4">
    <source>
        <dbReference type="EMBL" id="KAF4691653.1"/>
    </source>
</evidence>
<dbReference type="Gene3D" id="3.30.420.10">
    <property type="entry name" value="Ribonuclease H-like superfamily/Ribonuclease H"/>
    <property type="match status" value="1"/>
</dbReference>
<dbReference type="InterPro" id="IPR012337">
    <property type="entry name" value="RNaseH-like_sf"/>
</dbReference>
<dbReference type="Proteomes" id="UP000541610">
    <property type="component" value="Unassembled WGS sequence"/>
</dbReference>
<dbReference type="InterPro" id="IPR036397">
    <property type="entry name" value="RNaseH_sf"/>
</dbReference>
<dbReference type="GO" id="GO:0005634">
    <property type="term" value="C:nucleus"/>
    <property type="evidence" value="ECO:0007669"/>
    <property type="project" value="TreeGrafter"/>
</dbReference>
<dbReference type="GO" id="GO:0005737">
    <property type="term" value="C:cytoplasm"/>
    <property type="evidence" value="ECO:0007669"/>
    <property type="project" value="TreeGrafter"/>
</dbReference>